<evidence type="ECO:0000259" key="1">
    <source>
        <dbReference type="Pfam" id="PF07463"/>
    </source>
</evidence>
<protein>
    <submittedName>
        <fullName evidence="2">HNH endonuclease</fullName>
    </submittedName>
</protein>
<dbReference type="EMBL" id="MT774388">
    <property type="protein sequence ID" value="QOR59286.1"/>
    <property type="molecule type" value="Genomic_DNA"/>
</dbReference>
<dbReference type="InterPro" id="IPR010902">
    <property type="entry name" value="NUMOD4"/>
</dbReference>
<keyword evidence="2" id="KW-0255">Endonuclease</keyword>
<dbReference type="InterPro" id="IPR044925">
    <property type="entry name" value="His-Me_finger_sf"/>
</dbReference>
<name>A0A7M1RYC2_9CAUD</name>
<dbReference type="InterPro" id="IPR036388">
    <property type="entry name" value="WH-like_DNA-bd_sf"/>
</dbReference>
<dbReference type="Gene3D" id="3.90.75.20">
    <property type="match status" value="1"/>
</dbReference>
<dbReference type="RefSeq" id="YP_010111444.1">
    <property type="nucleotide sequence ID" value="NC_055881.1"/>
</dbReference>
<dbReference type="GO" id="GO:0004519">
    <property type="term" value="F:endonuclease activity"/>
    <property type="evidence" value="ECO:0007669"/>
    <property type="project" value="UniProtKB-KW"/>
</dbReference>
<evidence type="ECO:0000313" key="2">
    <source>
        <dbReference type="EMBL" id="QOR59286.1"/>
    </source>
</evidence>
<proteinExistence type="predicted"/>
<dbReference type="InterPro" id="IPR003647">
    <property type="entry name" value="Intron_nuc_1_rpt"/>
</dbReference>
<dbReference type="GeneID" id="65129832"/>
<dbReference type="Proteomes" id="UP000593627">
    <property type="component" value="Segment"/>
</dbReference>
<dbReference type="GO" id="GO:0016788">
    <property type="term" value="F:hydrolase activity, acting on ester bonds"/>
    <property type="evidence" value="ECO:0007669"/>
    <property type="project" value="InterPro"/>
</dbReference>
<organism evidence="2 3">
    <name type="scientific">uncultured phage cr112_1</name>
    <dbReference type="NCBI Taxonomy" id="2772072"/>
    <lineage>
        <taxon>Viruses</taxon>
        <taxon>Duplodnaviria</taxon>
        <taxon>Heunggongvirae</taxon>
        <taxon>Uroviricota</taxon>
        <taxon>Caudoviricetes</taxon>
        <taxon>Crassvirales</taxon>
        <taxon>Steigviridae</taxon>
        <taxon>Asinivirinae</taxon>
        <taxon>Kehishuvirus</taxon>
        <taxon>Kehishuvirus splanchnicus</taxon>
    </lineage>
</organism>
<keyword evidence="2" id="KW-0540">Nuclease</keyword>
<dbReference type="Pfam" id="PF07463">
    <property type="entry name" value="NUMOD4"/>
    <property type="match status" value="1"/>
</dbReference>
<dbReference type="SUPFAM" id="SSF54060">
    <property type="entry name" value="His-Me finger endonucleases"/>
    <property type="match status" value="1"/>
</dbReference>
<keyword evidence="2" id="KW-0378">Hydrolase</keyword>
<sequence length="190" mass="22459">MQIEEVWKDIPDYEGLYQISNLGRVKSLPRKWSPKETILKAEGKSEEYLHVSLWKNRVSYHLYIHKCVAQLFVPNPNNYTYVNHKDENKRNNTYSNLEWCTFEYNMNYGTRNERIGSKLTNRKDKSKPVLQKDLNGNIISEYKSLSEAHRVTGFSLMGIKIACDGGYFDKRDNKFYPITTCKGFKFEYKE</sequence>
<reference evidence="2 3" key="1">
    <citation type="submission" date="2020-07" db="EMBL/GenBank/DDBJ databases">
        <title>Taxonomic proposal: Crassvirales, a new order of highly abundant and diverse bacterial viruses.</title>
        <authorList>
            <person name="Shkoporov A.N."/>
            <person name="Stockdale S.R."/>
            <person name="Guerin E."/>
            <person name="Ross R.P."/>
            <person name="Hill C."/>
        </authorList>
    </citation>
    <scope>NUCLEOTIDE SEQUENCE [LARGE SCALE GENOMIC DNA]</scope>
</reference>
<feature type="domain" description="NUMOD4" evidence="1">
    <location>
        <begin position="5"/>
        <end position="54"/>
    </location>
</feature>
<keyword evidence="3" id="KW-1185">Reference proteome</keyword>
<accession>A0A7M1RYC2</accession>
<dbReference type="KEGG" id="vg:65129832"/>
<evidence type="ECO:0000313" key="3">
    <source>
        <dbReference type="Proteomes" id="UP000593627"/>
    </source>
</evidence>
<dbReference type="Gene3D" id="1.10.10.10">
    <property type="entry name" value="Winged helix-like DNA-binding domain superfamily/Winged helix DNA-binding domain"/>
    <property type="match status" value="1"/>
</dbReference>
<dbReference type="SMART" id="SM00497">
    <property type="entry name" value="IENR1"/>
    <property type="match status" value="1"/>
</dbReference>